<feature type="compositionally biased region" description="Low complexity" evidence="1">
    <location>
        <begin position="58"/>
        <end position="77"/>
    </location>
</feature>
<dbReference type="EMBL" id="BQKC01000001">
    <property type="protein sequence ID" value="GJM54436.1"/>
    <property type="molecule type" value="Genomic_DNA"/>
</dbReference>
<keyword evidence="3" id="KW-1185">Reference proteome</keyword>
<dbReference type="InterPro" id="IPR006311">
    <property type="entry name" value="TAT_signal"/>
</dbReference>
<gene>
    <name evidence="2" type="ORF">ATOP_00910</name>
</gene>
<name>A0AAV5B0T6_9ACTN</name>
<evidence type="ECO:0000313" key="3">
    <source>
        <dbReference type="Proteomes" id="UP001055025"/>
    </source>
</evidence>
<evidence type="ECO:0000256" key="1">
    <source>
        <dbReference type="SAM" id="MobiDB-lite"/>
    </source>
</evidence>
<proteinExistence type="predicted"/>
<dbReference type="PROSITE" id="PS51318">
    <property type="entry name" value="TAT"/>
    <property type="match status" value="1"/>
</dbReference>
<comment type="caution">
    <text evidence="2">The sequence shown here is derived from an EMBL/GenBank/DDBJ whole genome shotgun (WGS) entry which is preliminary data.</text>
</comment>
<reference evidence="2" key="1">
    <citation type="journal article" date="2022" name="Int. J. Syst. Evol. Microbiol.">
        <title>Granulimonas faecalis gen. nov., sp. nov., and Leptogranulimonas caecicola gen. nov., sp. nov., novel lactate-producing Atopobiaceae bacteria isolated from mouse intestines, and an emended description of the family Atopobiaceae.</title>
        <authorList>
            <person name="Morinaga K."/>
            <person name="Kusada H."/>
            <person name="Sakamoto S."/>
            <person name="Murakami T."/>
            <person name="Toyoda A."/>
            <person name="Mori H."/>
            <person name="Meng X.Y."/>
            <person name="Takashino M."/>
            <person name="Murotomi K."/>
            <person name="Tamaki H."/>
        </authorList>
    </citation>
    <scope>NUCLEOTIDE SEQUENCE</scope>
    <source>
        <strain evidence="2">OPF53</strain>
    </source>
</reference>
<organism evidence="2 3">
    <name type="scientific">Granulimonas faecalis</name>
    <dbReference type="NCBI Taxonomy" id="2894155"/>
    <lineage>
        <taxon>Bacteria</taxon>
        <taxon>Bacillati</taxon>
        <taxon>Actinomycetota</taxon>
        <taxon>Coriobacteriia</taxon>
        <taxon>Coriobacteriales</taxon>
        <taxon>Kribbibacteriaceae</taxon>
        <taxon>Granulimonas</taxon>
    </lineage>
</organism>
<accession>A0AAV5B0T6</accession>
<dbReference type="Proteomes" id="UP001055025">
    <property type="component" value="Unassembled WGS sequence"/>
</dbReference>
<feature type="region of interest" description="Disordered" evidence="1">
    <location>
        <begin position="43"/>
        <end position="77"/>
    </location>
</feature>
<dbReference type="AlphaFoldDB" id="A0AAV5B0T6"/>
<evidence type="ECO:0000313" key="2">
    <source>
        <dbReference type="EMBL" id="GJM54436.1"/>
    </source>
</evidence>
<protein>
    <submittedName>
        <fullName evidence="2">Uncharacterized protein</fullName>
    </submittedName>
</protein>
<sequence length="150" mass="15325">MTDGTVPRHTKEGGNVVAISRRHLMAIAGLLAGGALASCGQGAQTETARSPNAGDGDASQAQTGGEGAAAGTSEGEAVFSQREGEQLLVIAKVLDSPRLVVGSYVLVTFRNAVADATVSPGTLITWMSTLAPETLGYISAWDLRVKPTSE</sequence>